<dbReference type="SMR" id="A0A3B6PIL1"/>
<keyword evidence="4" id="KW-0547">Nucleotide-binding</keyword>
<dbReference type="SUPFAM" id="SSF52540">
    <property type="entry name" value="P-loop containing nucleoside triphosphate hydrolases"/>
    <property type="match status" value="1"/>
</dbReference>
<dbReference type="InterPro" id="IPR042197">
    <property type="entry name" value="Apaf_helical"/>
</dbReference>
<feature type="domain" description="Disease resistance N-terminal" evidence="8">
    <location>
        <begin position="21"/>
        <end position="85"/>
    </location>
</feature>
<keyword evidence="3" id="KW-0677">Repeat</keyword>
<comment type="similarity">
    <text evidence="1">Belongs to the disease resistance NB-LRR family.</text>
</comment>
<dbReference type="InterPro" id="IPR044974">
    <property type="entry name" value="Disease_R_plants"/>
</dbReference>
<feature type="domain" description="Disease resistance protein winged helix" evidence="9">
    <location>
        <begin position="428"/>
        <end position="499"/>
    </location>
</feature>
<evidence type="ECO:0000259" key="7">
    <source>
        <dbReference type="Pfam" id="PF00931"/>
    </source>
</evidence>
<dbReference type="EnsemblPlants" id="TraesCS6B02G153000.1">
    <property type="protein sequence ID" value="TraesCS6B02G153000.1.cds1"/>
    <property type="gene ID" value="TraesCS6B02G153000"/>
</dbReference>
<dbReference type="InterPro" id="IPR027417">
    <property type="entry name" value="P-loop_NTPase"/>
</dbReference>
<dbReference type="Pfam" id="PF23598">
    <property type="entry name" value="LRR_14"/>
    <property type="match status" value="1"/>
</dbReference>
<dbReference type="Proteomes" id="UP000019116">
    <property type="component" value="Chromosome 6B"/>
</dbReference>
<reference evidence="11" key="1">
    <citation type="submission" date="2018-08" db="EMBL/GenBank/DDBJ databases">
        <authorList>
            <person name="Rossello M."/>
        </authorList>
    </citation>
    <scope>NUCLEOTIDE SEQUENCE [LARGE SCALE GENOMIC DNA]</scope>
    <source>
        <strain evidence="11">cv. Chinese Spring</strain>
    </source>
</reference>
<evidence type="ECO:0000256" key="2">
    <source>
        <dbReference type="ARBA" id="ARBA00022614"/>
    </source>
</evidence>
<dbReference type="Gramene" id="TraesCS6B02G153000.1">
    <property type="protein sequence ID" value="TraesCS6B02G153000.1.cds1"/>
    <property type="gene ID" value="TraesCS6B02G153000"/>
</dbReference>
<evidence type="ECO:0008006" key="13">
    <source>
        <dbReference type="Google" id="ProtNLM"/>
    </source>
</evidence>
<dbReference type="STRING" id="4565.A0A3B6PIL1"/>
<dbReference type="SUPFAM" id="SSF52058">
    <property type="entry name" value="L domain-like"/>
    <property type="match status" value="1"/>
</dbReference>
<protein>
    <recommendedName>
        <fullName evidence="13">AAA+ ATPase domain-containing protein</fullName>
    </recommendedName>
</protein>
<dbReference type="Pfam" id="PF23559">
    <property type="entry name" value="WHD_DRP"/>
    <property type="match status" value="1"/>
</dbReference>
<keyword evidence="5" id="KW-0611">Plant defense</keyword>
<dbReference type="InterPro" id="IPR041118">
    <property type="entry name" value="Rx_N"/>
</dbReference>
<dbReference type="InterPro" id="IPR032675">
    <property type="entry name" value="LRR_dom_sf"/>
</dbReference>
<dbReference type="Gene3D" id="3.80.10.10">
    <property type="entry name" value="Ribonuclease Inhibitor"/>
    <property type="match status" value="1"/>
</dbReference>
<dbReference type="GO" id="GO:0043531">
    <property type="term" value="F:ADP binding"/>
    <property type="evidence" value="ECO:0007669"/>
    <property type="project" value="InterPro"/>
</dbReference>
<dbReference type="Gene3D" id="3.40.50.300">
    <property type="entry name" value="P-loop containing nucleotide triphosphate hydrolases"/>
    <property type="match status" value="1"/>
</dbReference>
<sequence length="952" mass="106711">MAEAIAISLSVKVAAALSRAAAASLVPIRHGIAAAARDLELLRAFLRFADSRRSTDALASAWVDQVRDVGFELEDVVGEYTFLAGSGGFLRACADVRAWFALSSRLRKARERLRALSAVKEQYGIRPADASGSPDGGTGTSVAICRKLSEAAHFVEEEEIVGFAAHKRLLMKWLTEEAETRQTIITVCGMGGVGKTTLATNVYKRIAKSCHFDCAAWVAVSKNFTTEDLLRRIVKELHRYVQDGAPRDMDEMDYRSLVEALRGHLTQKRYFLLLDDVWDADAWFQLRTALFDSGTGSRIVITTRSQEVAALASSHRTIKLEPLSEQEASSLFCSTIFREDAGPECPYHLQHWASKILDRCCGLPLAIISVGNLLALKEKTEFAWKNVHDNLLWDEGCDHGIGQVSTVLNFSIDDLPYRLKRCFLSCSVYPEDFSIKRKTLIREWIAKGLVEEKGHSTMEEVADGYVTELVQRNLLLVALRNEFGRAKRLHIHDLIREVIAHRSKEDRTFQLSRSTTVDSKQKIRHLTLDNCQIDRQSTPNLASLRSFYVLRSELDASLLSDFRLLTVLNLWFIKTNKLPSAVAYLYNLRYLGIRSTHIEELPKELGKLHNLQTLDAKWSMIKTLPSSITKLKNLRHLILFTRRGTDFMKPAPGTPIALPDGLQNLRCLQTLKYVQANQKLVRSLASLEQMRSLELSGVDQRIIVDLPSALSRMSCLLRLGIISSDANVTLDLESFLPPPVNLKTLTITGKLARGKLPSWFGSLTNLTQLHLRSSELGEDSVAILSSLPRLLYLSLINAYTEGSLTFAAGCFPALRQLSLLGLPNLTSIEFQKESLVDLRLLTLGQCLELAEIPHSIVNLIHLENLELFEMPSNLTEKIPDGEGCGANHRDDERTTTVKNISWYNGRLLEQKVYINLSTFQKSPKTDAVTFRDETGQRSLWSHLYGKGVCLYK</sequence>
<evidence type="ECO:0000259" key="8">
    <source>
        <dbReference type="Pfam" id="PF18052"/>
    </source>
</evidence>
<dbReference type="PANTHER" id="PTHR23155:SF943">
    <property type="entry name" value="OS08G0193700 PROTEIN"/>
    <property type="match status" value="1"/>
</dbReference>
<dbReference type="Gene3D" id="1.10.10.10">
    <property type="entry name" value="Winged helix-like DNA-binding domain superfamily/Winged helix DNA-binding domain"/>
    <property type="match status" value="1"/>
</dbReference>
<name>A0A3B6PIL1_WHEAT</name>
<dbReference type="Pfam" id="PF18052">
    <property type="entry name" value="Rx_N"/>
    <property type="match status" value="1"/>
</dbReference>
<evidence type="ECO:0000256" key="6">
    <source>
        <dbReference type="ARBA" id="ARBA00023054"/>
    </source>
</evidence>
<feature type="domain" description="NB-ARC" evidence="7">
    <location>
        <begin position="166"/>
        <end position="340"/>
    </location>
</feature>
<dbReference type="PANTHER" id="PTHR23155">
    <property type="entry name" value="DISEASE RESISTANCE PROTEIN RP"/>
    <property type="match status" value="1"/>
</dbReference>
<accession>A0A3B6PIL1</accession>
<dbReference type="OrthoDB" id="635025at2759"/>
<organism evidence="11">
    <name type="scientific">Triticum aestivum</name>
    <name type="common">Wheat</name>
    <dbReference type="NCBI Taxonomy" id="4565"/>
    <lineage>
        <taxon>Eukaryota</taxon>
        <taxon>Viridiplantae</taxon>
        <taxon>Streptophyta</taxon>
        <taxon>Embryophyta</taxon>
        <taxon>Tracheophyta</taxon>
        <taxon>Spermatophyta</taxon>
        <taxon>Magnoliopsida</taxon>
        <taxon>Liliopsida</taxon>
        <taxon>Poales</taxon>
        <taxon>Poaceae</taxon>
        <taxon>BOP clade</taxon>
        <taxon>Pooideae</taxon>
        <taxon>Triticodae</taxon>
        <taxon>Triticeae</taxon>
        <taxon>Triticinae</taxon>
        <taxon>Triticum</taxon>
    </lineage>
</organism>
<dbReference type="OMA" id="CSTIFRE"/>
<evidence type="ECO:0000313" key="12">
    <source>
        <dbReference type="Proteomes" id="UP000019116"/>
    </source>
</evidence>
<dbReference type="GO" id="GO:0002758">
    <property type="term" value="P:innate immune response-activating signaling pathway"/>
    <property type="evidence" value="ECO:0007669"/>
    <property type="project" value="UniProtKB-ARBA"/>
</dbReference>
<dbReference type="InterPro" id="IPR058922">
    <property type="entry name" value="WHD_DRP"/>
</dbReference>
<dbReference type="InterPro" id="IPR055414">
    <property type="entry name" value="LRR_R13L4/SHOC2-like"/>
</dbReference>
<dbReference type="Gramene" id="TraesCS6B03G0385400.1">
    <property type="protein sequence ID" value="TraesCS6B03G0385400.1.CDS1"/>
    <property type="gene ID" value="TraesCS6B03G0385400"/>
</dbReference>
<evidence type="ECO:0000313" key="11">
    <source>
        <dbReference type="EnsemblPlants" id="TraesCS6B02G153000.1.cds1"/>
    </source>
</evidence>
<dbReference type="Gene3D" id="1.20.5.4130">
    <property type="match status" value="1"/>
</dbReference>
<dbReference type="Gene3D" id="1.10.8.430">
    <property type="entry name" value="Helical domain of apoptotic protease-activating factors"/>
    <property type="match status" value="1"/>
</dbReference>
<keyword evidence="6" id="KW-0175">Coiled coil</keyword>
<reference evidence="11" key="2">
    <citation type="submission" date="2018-10" db="UniProtKB">
        <authorList>
            <consortium name="EnsemblPlants"/>
        </authorList>
    </citation>
    <scope>IDENTIFICATION</scope>
</reference>
<evidence type="ECO:0000256" key="3">
    <source>
        <dbReference type="ARBA" id="ARBA00022737"/>
    </source>
</evidence>
<dbReference type="FunFam" id="3.40.50.300:FF:001091">
    <property type="entry name" value="Probable disease resistance protein At1g61300"/>
    <property type="match status" value="1"/>
</dbReference>
<dbReference type="PRINTS" id="PR00364">
    <property type="entry name" value="DISEASERSIST"/>
</dbReference>
<evidence type="ECO:0000256" key="5">
    <source>
        <dbReference type="ARBA" id="ARBA00022821"/>
    </source>
</evidence>
<dbReference type="Gramene" id="TraesNOR6B03G03515750.1">
    <property type="protein sequence ID" value="TraesNOR6B03G03515750.1.CDS1"/>
    <property type="gene ID" value="TraesNOR6B03G03515750"/>
</dbReference>
<evidence type="ECO:0000256" key="1">
    <source>
        <dbReference type="ARBA" id="ARBA00008894"/>
    </source>
</evidence>
<dbReference type="AlphaFoldDB" id="A0A3B6PIL1"/>
<evidence type="ECO:0000259" key="9">
    <source>
        <dbReference type="Pfam" id="PF23559"/>
    </source>
</evidence>
<proteinExistence type="inferred from homology"/>
<dbReference type="InterPro" id="IPR036388">
    <property type="entry name" value="WH-like_DNA-bd_sf"/>
</dbReference>
<dbReference type="PaxDb" id="4565-Traes_6BS_D995329CC.1"/>
<evidence type="ECO:0000256" key="4">
    <source>
        <dbReference type="ARBA" id="ARBA00022741"/>
    </source>
</evidence>
<dbReference type="Pfam" id="PF00931">
    <property type="entry name" value="NB-ARC"/>
    <property type="match status" value="1"/>
</dbReference>
<keyword evidence="12" id="KW-1185">Reference proteome</keyword>
<keyword evidence="2" id="KW-0433">Leucine-rich repeat</keyword>
<feature type="domain" description="Disease resistance R13L4/SHOC-2-like LRR" evidence="10">
    <location>
        <begin position="544"/>
        <end position="851"/>
    </location>
</feature>
<dbReference type="GO" id="GO:0009626">
    <property type="term" value="P:plant-type hypersensitive response"/>
    <property type="evidence" value="ECO:0007669"/>
    <property type="project" value="UniProtKB-ARBA"/>
</dbReference>
<evidence type="ECO:0000259" key="10">
    <source>
        <dbReference type="Pfam" id="PF23598"/>
    </source>
</evidence>
<dbReference type="FunFam" id="1.10.10.10:FF:000322">
    <property type="entry name" value="Probable disease resistance protein At1g63360"/>
    <property type="match status" value="1"/>
</dbReference>
<dbReference type="GO" id="GO:0042742">
    <property type="term" value="P:defense response to bacterium"/>
    <property type="evidence" value="ECO:0007669"/>
    <property type="project" value="UniProtKB-ARBA"/>
</dbReference>
<dbReference type="InterPro" id="IPR002182">
    <property type="entry name" value="NB-ARC"/>
</dbReference>